<dbReference type="PANTHER" id="PTHR37558:SF1">
    <property type="entry name" value="HTH CENPB-TYPE DOMAIN-CONTAINING PROTEIN"/>
    <property type="match status" value="1"/>
</dbReference>
<dbReference type="Proteomes" id="UP001321473">
    <property type="component" value="Unassembled WGS sequence"/>
</dbReference>
<feature type="compositionally biased region" description="Pro residues" evidence="1">
    <location>
        <begin position="161"/>
        <end position="170"/>
    </location>
</feature>
<organism evidence="2 3">
    <name type="scientific">Amblyomma americanum</name>
    <name type="common">Lone star tick</name>
    <dbReference type="NCBI Taxonomy" id="6943"/>
    <lineage>
        <taxon>Eukaryota</taxon>
        <taxon>Metazoa</taxon>
        <taxon>Ecdysozoa</taxon>
        <taxon>Arthropoda</taxon>
        <taxon>Chelicerata</taxon>
        <taxon>Arachnida</taxon>
        <taxon>Acari</taxon>
        <taxon>Parasitiformes</taxon>
        <taxon>Ixodida</taxon>
        <taxon>Ixodoidea</taxon>
        <taxon>Ixodidae</taxon>
        <taxon>Amblyomminae</taxon>
        <taxon>Amblyomma</taxon>
    </lineage>
</organism>
<sequence length="311" mass="35498">MLKKPFTSRSVRGRFDLLITRYAANDRRNQKKSGTEEEYSERDQLLQDILCLIDGTSYKIKRSRKDGGSASRKDLAAASQPMNNTAARKKTAAARDLYMERYAAAYRDTPPESAGIDLDMAGSSGVTPGELLHGMLATTADDEERAPSTPPMDQTPAVPDARPPMDPTPVVPEVRPPMDSTPAVPDARSLPSTQPSERVQQQTPLSYPGRGKRKSDQNTDYDFMLKRMRHEMIMKEKECEVELRRLAFEESKLQWEKELKIMEHEERILERRERAEEKEEERRHRAEEQRRADARDNALIQLVQSLTAKIN</sequence>
<reference evidence="2 3" key="1">
    <citation type="journal article" date="2023" name="Arcadia Sci">
        <title>De novo assembly of a long-read Amblyomma americanum tick genome.</title>
        <authorList>
            <person name="Chou S."/>
            <person name="Poskanzer K.E."/>
            <person name="Rollins M."/>
            <person name="Thuy-Boun P.S."/>
        </authorList>
    </citation>
    <scope>NUCLEOTIDE SEQUENCE [LARGE SCALE GENOMIC DNA]</scope>
    <source>
        <strain evidence="2">F_SG_1</strain>
        <tissue evidence="2">Salivary glands</tissue>
    </source>
</reference>
<protein>
    <submittedName>
        <fullName evidence="2">Uncharacterized protein</fullName>
    </submittedName>
</protein>
<evidence type="ECO:0000313" key="3">
    <source>
        <dbReference type="Proteomes" id="UP001321473"/>
    </source>
</evidence>
<feature type="region of interest" description="Disordered" evidence="1">
    <location>
        <begin position="62"/>
        <end position="89"/>
    </location>
</feature>
<feature type="region of interest" description="Disordered" evidence="1">
    <location>
        <begin position="141"/>
        <end position="219"/>
    </location>
</feature>
<name>A0AAQ4EB50_AMBAM</name>
<proteinExistence type="predicted"/>
<feature type="compositionally biased region" description="Polar residues" evidence="1">
    <location>
        <begin position="190"/>
        <end position="205"/>
    </location>
</feature>
<accession>A0AAQ4EB50</accession>
<gene>
    <name evidence="2" type="ORF">V5799_024755</name>
</gene>
<keyword evidence="3" id="KW-1185">Reference proteome</keyword>
<evidence type="ECO:0000256" key="1">
    <source>
        <dbReference type="SAM" id="MobiDB-lite"/>
    </source>
</evidence>
<comment type="caution">
    <text evidence="2">The sequence shown here is derived from an EMBL/GenBank/DDBJ whole genome shotgun (WGS) entry which is preliminary data.</text>
</comment>
<feature type="compositionally biased region" description="Basic and acidic residues" evidence="1">
    <location>
        <begin position="65"/>
        <end position="75"/>
    </location>
</feature>
<dbReference type="EMBL" id="JARKHS020018985">
    <property type="protein sequence ID" value="KAK8772001.1"/>
    <property type="molecule type" value="Genomic_DNA"/>
</dbReference>
<evidence type="ECO:0000313" key="2">
    <source>
        <dbReference type="EMBL" id="KAK8772001.1"/>
    </source>
</evidence>
<dbReference type="PANTHER" id="PTHR37558">
    <property type="entry name" value="HTH CENPB-TYPE DOMAIN-CONTAINING PROTEIN"/>
    <property type="match status" value="1"/>
</dbReference>
<feature type="region of interest" description="Disordered" evidence="1">
    <location>
        <begin position="269"/>
        <end position="292"/>
    </location>
</feature>
<dbReference type="AlphaFoldDB" id="A0AAQ4EB50"/>